<evidence type="ECO:0000313" key="1">
    <source>
        <dbReference type="EMBL" id="NKI19070.1"/>
    </source>
</evidence>
<dbReference type="EMBL" id="JAAWWK010000006">
    <property type="protein sequence ID" value="NKI19070.1"/>
    <property type="molecule type" value="Genomic_DNA"/>
</dbReference>
<reference evidence="1 2" key="1">
    <citation type="submission" date="2020-04" db="EMBL/GenBank/DDBJ databases">
        <authorList>
            <person name="Yoon J."/>
        </authorList>
    </citation>
    <scope>NUCLEOTIDE SEQUENCE [LARGE SCALE GENOMIC DNA]</scope>
    <source>
        <strain evidence="1 2">KMU-166</strain>
    </source>
</reference>
<dbReference type="RefSeq" id="WP_168451569.1">
    <property type="nucleotide sequence ID" value="NZ_JAAWWK010000006.1"/>
</dbReference>
<proteinExistence type="predicted"/>
<evidence type="ECO:0008006" key="3">
    <source>
        <dbReference type="Google" id="ProtNLM"/>
    </source>
</evidence>
<organism evidence="1 2">
    <name type="scientific">Spongiibacter thalassae</name>
    <dbReference type="NCBI Taxonomy" id="2721624"/>
    <lineage>
        <taxon>Bacteria</taxon>
        <taxon>Pseudomonadati</taxon>
        <taxon>Pseudomonadota</taxon>
        <taxon>Gammaproteobacteria</taxon>
        <taxon>Cellvibrionales</taxon>
        <taxon>Spongiibacteraceae</taxon>
        <taxon>Spongiibacter</taxon>
    </lineage>
</organism>
<comment type="caution">
    <text evidence="1">The sequence shown here is derived from an EMBL/GenBank/DDBJ whole genome shotgun (WGS) entry which is preliminary data.</text>
</comment>
<evidence type="ECO:0000313" key="2">
    <source>
        <dbReference type="Proteomes" id="UP000765845"/>
    </source>
</evidence>
<keyword evidence="2" id="KW-1185">Reference proteome</keyword>
<accession>A0ABX1GIL3</accession>
<gene>
    <name evidence="1" type="ORF">HCU74_16800</name>
</gene>
<name>A0ABX1GIL3_9GAMM</name>
<protein>
    <recommendedName>
        <fullName evidence="3">GTPase</fullName>
    </recommendedName>
</protein>
<sequence>MNSPTSLLVPLPEINRTEHSLFELDSSAVEKWLQALPRANIGETTRRLYQALTELSHVNCKGKERFEILEKIRPHVHFVASGLAQHFLNKPIVLPPKAEKIVLLADTLNSLLATGYCQAYVSMSQGSRLIKPKESMACCLHRALSEQSCVLLRTYQLYRSPPSGFWLNLHRIFQVALAAKLNKYRITDKSLGDSTLQQAYIRPLLLATSRTHQLPQRYIETLFRALRYWSSSVELQQKQLETCVFLLNPEEDAPSTYRELARAPSPGWLGLNTDLLQGGHSVLQNLIPAGKLTGTFPLSNTILAQLSTAWSSSTARAAERIPCNEATLITVGMNATHFFIGNQLAFDQFEIDSDDAELRADPFAGSNGDSWGHNLSRDTRDYDPDTPGWQRKHHGMTIENIDYELPNRKKKSAVEKPYQYLRARILDRSATGYRIEWPESAESRIRTGEVIGVKTSDYESWRIAIVRWLRSDDSHQMGLEAIATAATPYSARLVHAGLAVDEYQRAMLLPENPSDHAPRVLLTSVASFDKDQTVELLRPGHVMRIKLQELLDHSSSYKLFTYKALRQGVQQTKTKADTAPQREEGDEEFTRLWDIL</sequence>
<dbReference type="Proteomes" id="UP000765845">
    <property type="component" value="Unassembled WGS sequence"/>
</dbReference>